<dbReference type="RefSeq" id="XP_025427193.1">
    <property type="nucleotide sequence ID" value="XM_025572936.1"/>
</dbReference>
<feature type="domain" description="Yeast cell wall synthesis Kre9/Knh1-like N-terminal" evidence="4">
    <location>
        <begin position="31"/>
        <end position="108"/>
    </location>
</feature>
<gene>
    <name evidence="5" type="ORF">BP01DRAFT_328218</name>
</gene>
<reference evidence="5 6" key="1">
    <citation type="submission" date="2016-12" db="EMBL/GenBank/DDBJ databases">
        <title>The genomes of Aspergillus section Nigri reveals drivers in fungal speciation.</title>
        <authorList>
            <consortium name="DOE Joint Genome Institute"/>
            <person name="Vesth T.C."/>
            <person name="Nybo J."/>
            <person name="Theobald S."/>
            <person name="Brandl J."/>
            <person name="Frisvad J.C."/>
            <person name="Nielsen K.F."/>
            <person name="Lyhne E.K."/>
            <person name="Kogle M.E."/>
            <person name="Kuo A."/>
            <person name="Riley R."/>
            <person name="Clum A."/>
            <person name="Nolan M."/>
            <person name="Lipzen A."/>
            <person name="Salamov A."/>
            <person name="Henrissat B."/>
            <person name="Wiebenga A."/>
            <person name="De Vries R.P."/>
            <person name="Grigoriev I.V."/>
            <person name="Mortensen U.H."/>
            <person name="Andersen M.R."/>
            <person name="Baker S.E."/>
        </authorList>
    </citation>
    <scope>NUCLEOTIDE SEQUENCE [LARGE SCALE GENOMIC DNA]</scope>
    <source>
        <strain evidence="5 6">JOP 1030-1</strain>
    </source>
</reference>
<sequence length="225" mass="23349">MRASDSLVAAFACLAQVGIAQAALSFTQWPEVIHAGQPTTLKWQTDSETPVTVTLRKGDSQNLDTVQTLSRTAGGGSFTWTPDSTIENGEDYAFQIEQDGFVNYSGLLQVTDGSPPSPAISPAALPSPKPSPKPLPVSLIPPAAGPSTQAAYPTDTAPHDEMQTVQKGNDGQTFTVNAAENDPNAAGVANSKTAMAAYMQSGAASARTTGLGFMFGALAMIVYLV</sequence>
<dbReference type="STRING" id="1450539.A0A318Z1P6"/>
<dbReference type="AlphaFoldDB" id="A0A318Z1P6"/>
<evidence type="ECO:0000313" key="6">
    <source>
        <dbReference type="Proteomes" id="UP000248349"/>
    </source>
</evidence>
<evidence type="ECO:0000256" key="3">
    <source>
        <dbReference type="SAM" id="SignalP"/>
    </source>
</evidence>
<organism evidence="5 6">
    <name type="scientific">Aspergillus saccharolyticus JOP 1030-1</name>
    <dbReference type="NCBI Taxonomy" id="1450539"/>
    <lineage>
        <taxon>Eukaryota</taxon>
        <taxon>Fungi</taxon>
        <taxon>Dikarya</taxon>
        <taxon>Ascomycota</taxon>
        <taxon>Pezizomycotina</taxon>
        <taxon>Eurotiomycetes</taxon>
        <taxon>Eurotiomycetidae</taxon>
        <taxon>Eurotiales</taxon>
        <taxon>Aspergillaceae</taxon>
        <taxon>Aspergillus</taxon>
        <taxon>Aspergillus subgen. Circumdati</taxon>
    </lineage>
</organism>
<evidence type="ECO:0000259" key="4">
    <source>
        <dbReference type="Pfam" id="PF10342"/>
    </source>
</evidence>
<evidence type="ECO:0000256" key="2">
    <source>
        <dbReference type="SAM" id="MobiDB-lite"/>
    </source>
</evidence>
<keyword evidence="6" id="KW-1185">Reference proteome</keyword>
<dbReference type="PANTHER" id="PTHR40633">
    <property type="entry name" value="MATRIX PROTEIN, PUTATIVE (AFU_ORTHOLOGUE AFUA_8G05410)-RELATED"/>
    <property type="match status" value="1"/>
</dbReference>
<feature type="chain" id="PRO_5016329825" description="Yeast cell wall synthesis Kre9/Knh1-like N-terminal domain-containing protein" evidence="3">
    <location>
        <begin position="23"/>
        <end position="225"/>
    </location>
</feature>
<name>A0A318Z1P6_9EURO</name>
<dbReference type="Proteomes" id="UP000248349">
    <property type="component" value="Unassembled WGS sequence"/>
</dbReference>
<feature type="signal peptide" evidence="3">
    <location>
        <begin position="1"/>
        <end position="22"/>
    </location>
</feature>
<proteinExistence type="predicted"/>
<protein>
    <recommendedName>
        <fullName evidence="4">Yeast cell wall synthesis Kre9/Knh1-like N-terminal domain-containing protein</fullName>
    </recommendedName>
</protein>
<feature type="compositionally biased region" description="Pro residues" evidence="2">
    <location>
        <begin position="115"/>
        <end position="134"/>
    </location>
</feature>
<dbReference type="PANTHER" id="PTHR40633:SF6">
    <property type="entry name" value="MATRIX PROTEIN, PUTATIVE (AFU_ORTHOLOGUE AFUA_8G05410)-RELATED"/>
    <property type="match status" value="1"/>
</dbReference>
<dbReference type="InterPro" id="IPR052982">
    <property type="entry name" value="SRP1/TIP1-like"/>
</dbReference>
<dbReference type="GeneID" id="37074164"/>
<keyword evidence="1 3" id="KW-0732">Signal</keyword>
<evidence type="ECO:0000256" key="1">
    <source>
        <dbReference type="ARBA" id="ARBA00022729"/>
    </source>
</evidence>
<dbReference type="Pfam" id="PF10342">
    <property type="entry name" value="Kre9_KNH"/>
    <property type="match status" value="1"/>
</dbReference>
<dbReference type="InterPro" id="IPR018466">
    <property type="entry name" value="Kre9/Knh1-like_N"/>
</dbReference>
<dbReference type="EMBL" id="KZ821267">
    <property type="protein sequence ID" value="PYH41211.1"/>
    <property type="molecule type" value="Genomic_DNA"/>
</dbReference>
<dbReference type="OrthoDB" id="5589325at2759"/>
<accession>A0A318Z1P6</accession>
<feature type="region of interest" description="Disordered" evidence="2">
    <location>
        <begin position="113"/>
        <end position="134"/>
    </location>
</feature>
<evidence type="ECO:0000313" key="5">
    <source>
        <dbReference type="EMBL" id="PYH41211.1"/>
    </source>
</evidence>